<feature type="domain" description="Alpha/beta hydrolase fold-3" evidence="3">
    <location>
        <begin position="187"/>
        <end position="241"/>
    </location>
</feature>
<reference evidence="5" key="2">
    <citation type="submission" date="2013-04" db="EMBL/GenBank/DDBJ databases">
        <title>Genomic mechanisms accounting for the adaptation to parasitism in nematode-trapping fungi.</title>
        <authorList>
            <person name="Ahren D.G."/>
        </authorList>
    </citation>
    <scope>NUCLEOTIDE SEQUENCE [LARGE SCALE GENOMIC DNA]</scope>
    <source>
        <strain evidence="5">CBS 200.50</strain>
    </source>
</reference>
<feature type="domain" description="Alpha/beta hydrolase fold-3" evidence="3">
    <location>
        <begin position="2"/>
        <end position="114"/>
    </location>
</feature>
<dbReference type="GO" id="GO:0016787">
    <property type="term" value="F:hydrolase activity"/>
    <property type="evidence" value="ECO:0007669"/>
    <property type="project" value="UniProtKB-KW"/>
</dbReference>
<feature type="region of interest" description="Disordered" evidence="2">
    <location>
        <begin position="143"/>
        <end position="162"/>
    </location>
</feature>
<proteinExistence type="predicted"/>
<dbReference type="InterPro" id="IPR050300">
    <property type="entry name" value="GDXG_lipolytic_enzyme"/>
</dbReference>
<accession>S8BS14</accession>
<evidence type="ECO:0000256" key="2">
    <source>
        <dbReference type="SAM" id="MobiDB-lite"/>
    </source>
</evidence>
<gene>
    <name evidence="4" type="ORF">H072_3763</name>
</gene>
<dbReference type="PANTHER" id="PTHR48081:SF19">
    <property type="entry name" value="AB HYDROLASE SUPERFAMILY PROTEIN C4A8.06C"/>
    <property type="match status" value="1"/>
</dbReference>
<dbReference type="SUPFAM" id="SSF53474">
    <property type="entry name" value="alpha/beta-Hydrolases"/>
    <property type="match status" value="1"/>
</dbReference>
<dbReference type="AlphaFoldDB" id="S8BS14"/>
<dbReference type="InterPro" id="IPR029058">
    <property type="entry name" value="AB_hydrolase_fold"/>
</dbReference>
<dbReference type="OMA" id="RCTENTE"/>
<dbReference type="InterPro" id="IPR013094">
    <property type="entry name" value="AB_hydrolase_3"/>
</dbReference>
<evidence type="ECO:0000313" key="5">
    <source>
        <dbReference type="Proteomes" id="UP000015100"/>
    </source>
</evidence>
<evidence type="ECO:0000259" key="3">
    <source>
        <dbReference type="Pfam" id="PF07859"/>
    </source>
</evidence>
<keyword evidence="1" id="KW-0378">Hydrolase</keyword>
<dbReference type="HOGENOM" id="CLU_004893_2_0_1"/>
<organism evidence="4 5">
    <name type="scientific">Dactylellina haptotyla (strain CBS 200.50)</name>
    <name type="common">Nematode-trapping fungus</name>
    <name type="synonym">Monacrosporium haptotylum</name>
    <dbReference type="NCBI Taxonomy" id="1284197"/>
    <lineage>
        <taxon>Eukaryota</taxon>
        <taxon>Fungi</taxon>
        <taxon>Dikarya</taxon>
        <taxon>Ascomycota</taxon>
        <taxon>Pezizomycotina</taxon>
        <taxon>Orbiliomycetes</taxon>
        <taxon>Orbiliales</taxon>
        <taxon>Orbiliaceae</taxon>
        <taxon>Dactylellina</taxon>
    </lineage>
</organism>
<dbReference type="STRING" id="1284197.S8BS14"/>
<feature type="compositionally biased region" description="Polar residues" evidence="2">
    <location>
        <begin position="152"/>
        <end position="161"/>
    </location>
</feature>
<dbReference type="Pfam" id="PF07859">
    <property type="entry name" value="Abhydrolase_3"/>
    <property type="match status" value="2"/>
</dbReference>
<dbReference type="eggNOG" id="KOG1515">
    <property type="taxonomic scope" value="Eukaryota"/>
</dbReference>
<comment type="caution">
    <text evidence="4">The sequence shown here is derived from an EMBL/GenBank/DDBJ whole genome shotgun (WGS) entry which is preliminary data.</text>
</comment>
<dbReference type="OrthoDB" id="2336090at2759"/>
<dbReference type="Gene3D" id="3.40.50.1820">
    <property type="entry name" value="alpha/beta hydrolase"/>
    <property type="match status" value="1"/>
</dbReference>
<evidence type="ECO:0000313" key="4">
    <source>
        <dbReference type="EMBL" id="EPS42278.1"/>
    </source>
</evidence>
<evidence type="ECO:0000256" key="1">
    <source>
        <dbReference type="ARBA" id="ARBA00022801"/>
    </source>
</evidence>
<protein>
    <recommendedName>
        <fullName evidence="3">Alpha/beta hydrolase fold-3 domain-containing protein</fullName>
    </recommendedName>
</protein>
<reference evidence="4 5" key="1">
    <citation type="journal article" date="2013" name="PLoS Genet.">
        <title>Genomic mechanisms accounting for the adaptation to parasitism in nematode-trapping fungi.</title>
        <authorList>
            <person name="Meerupati T."/>
            <person name="Andersson K.M."/>
            <person name="Friman E."/>
            <person name="Kumar D."/>
            <person name="Tunlid A."/>
            <person name="Ahren D."/>
        </authorList>
    </citation>
    <scope>NUCLEOTIDE SEQUENCE [LARGE SCALE GENOMIC DNA]</scope>
    <source>
        <strain evidence="4 5">CBS 200.50</strain>
    </source>
</reference>
<keyword evidence="5" id="KW-1185">Reference proteome</keyword>
<dbReference type="PANTHER" id="PTHR48081">
    <property type="entry name" value="AB HYDROLASE SUPERFAMILY PROTEIN C4A8.06C"/>
    <property type="match status" value="1"/>
</dbReference>
<name>S8BS14_DACHA</name>
<dbReference type="EMBL" id="AQGS01000125">
    <property type="protein sequence ID" value="EPS42278.1"/>
    <property type="molecule type" value="Genomic_DNA"/>
</dbReference>
<dbReference type="Proteomes" id="UP000015100">
    <property type="component" value="Unassembled WGS sequence"/>
</dbReference>
<sequence length="491" mass="55280">MKARVFAPRYRLAPQFPFPCGMFHWKTAFSAKQPASTIILSGDSAGGGAVASLLCILRDQEIPLPAGAILISPWLDLTHSFPSVISDNSGDFLSAHGFLHKPSISWPPSTREEIEMALAMKELQQEFNPKYVLTRLKEFVKPHRRSNRHENQPQTFDTVSPSLADDSRYVSHENNVSIKTDGCEICIQDQIQIYTTNQLLNHPLVSPILQGSLGGLPPLLILVGGSEVLRDEQLYFAHKAANPREHPVPSFVATPKQLSNFNRWENGTDVVLQVFDGCCHVTPTLSFTKPAKYMYRSIAGFGDWLFAQNESKITHTVQAPNPKCSIVMSQRCTENTEKSDGHLPSHLRSRVVEIPTAPTSAKRICKVTDRELRYNESPDFVDHMVRQRIDERGNIHPLPPVSELSYSQLILEEIGQIKPEPVRRWMEGKQIWDRRYAKVKGRVHLQRVRELAKGRRLTFADDAGAIDRPPPTALAGSRKITTSRCQIRSLF</sequence>